<dbReference type="RefSeq" id="WP_147712341.1">
    <property type="nucleotide sequence ID" value="NZ_VKAD01000001.1"/>
</dbReference>
<dbReference type="InterPro" id="IPR000073">
    <property type="entry name" value="AB_hydrolase_1"/>
</dbReference>
<evidence type="ECO:0000256" key="1">
    <source>
        <dbReference type="ARBA" id="ARBA00022801"/>
    </source>
</evidence>
<dbReference type="EMBL" id="VKAD01000001">
    <property type="protein sequence ID" value="TXR53190.1"/>
    <property type="molecule type" value="Genomic_DNA"/>
</dbReference>
<sequence>MNNLVTESKMIPDSTSQLTQSISPVRLAIEGRETLLELRITMPLSGDNIPIILLSHGHGPSSYLPSKDGYAPLVNYYAEQGFAVIQPTHASSRVGGLAESHADAPLFLNERVREIKTILDNLVHIERDISSVSGRLDKERIAIVGHSAGAMTAAMLMGMLLPENQSALDERIKVGVLLAAVGKGGDDLIQSARERFPQINPDYASMKIQNLVVYGDQDLSPHFTHRGADWHADAYHLCPASDYLLTLIGGKHGLGGIAGYDAKETDDEDPDRLAITQKMTSAYLKSALYKGDTAWKDACAALSTSASKHAYVERKHSAES</sequence>
<comment type="caution">
    <text evidence="5">The sequence shown here is derived from an EMBL/GenBank/DDBJ whole genome shotgun (WGS) entry which is preliminary data.</text>
</comment>
<dbReference type="Gene3D" id="3.40.50.1820">
    <property type="entry name" value="alpha/beta hydrolase"/>
    <property type="match status" value="1"/>
</dbReference>
<dbReference type="Proteomes" id="UP000321764">
    <property type="component" value="Unassembled WGS sequence"/>
</dbReference>
<evidence type="ECO:0000313" key="6">
    <source>
        <dbReference type="Proteomes" id="UP000321764"/>
    </source>
</evidence>
<keyword evidence="2" id="KW-0442">Lipid degradation</keyword>
<dbReference type="Pfam" id="PF12697">
    <property type="entry name" value="Abhydrolase_6"/>
    <property type="match status" value="1"/>
</dbReference>
<keyword evidence="6" id="KW-1185">Reference proteome</keyword>
<dbReference type="PANTHER" id="PTHR10272:SF0">
    <property type="entry name" value="PLATELET-ACTIVATING FACTOR ACETYLHYDROLASE"/>
    <property type="match status" value="1"/>
</dbReference>
<evidence type="ECO:0000256" key="2">
    <source>
        <dbReference type="ARBA" id="ARBA00022963"/>
    </source>
</evidence>
<dbReference type="OrthoDB" id="192696at2"/>
<reference evidence="5 6" key="1">
    <citation type="submission" date="2019-07" db="EMBL/GenBank/DDBJ databases">
        <title>Reinekea sp. strain SSH23 genome sequencing and assembly.</title>
        <authorList>
            <person name="Kim I."/>
        </authorList>
    </citation>
    <scope>NUCLEOTIDE SEQUENCE [LARGE SCALE GENOMIC DNA]</scope>
    <source>
        <strain evidence="5 6">SSH23</strain>
    </source>
</reference>
<accession>A0A5C8Z8L7</accession>
<evidence type="ECO:0000313" key="5">
    <source>
        <dbReference type="EMBL" id="TXR53190.1"/>
    </source>
</evidence>
<dbReference type="InterPro" id="IPR029058">
    <property type="entry name" value="AB_hydrolase_fold"/>
</dbReference>
<keyword evidence="1 5" id="KW-0378">Hydrolase</keyword>
<keyword evidence="3" id="KW-0443">Lipid metabolism</keyword>
<evidence type="ECO:0000256" key="3">
    <source>
        <dbReference type="ARBA" id="ARBA00023098"/>
    </source>
</evidence>
<organism evidence="5 6">
    <name type="scientific">Reinekea thalattae</name>
    <dbReference type="NCBI Taxonomy" id="2593301"/>
    <lineage>
        <taxon>Bacteria</taxon>
        <taxon>Pseudomonadati</taxon>
        <taxon>Pseudomonadota</taxon>
        <taxon>Gammaproteobacteria</taxon>
        <taxon>Oceanospirillales</taxon>
        <taxon>Saccharospirillaceae</taxon>
        <taxon>Reinekea</taxon>
    </lineage>
</organism>
<proteinExistence type="predicted"/>
<feature type="domain" description="AB hydrolase-1" evidence="4">
    <location>
        <begin position="52"/>
        <end position="245"/>
    </location>
</feature>
<dbReference type="GO" id="GO:0016042">
    <property type="term" value="P:lipid catabolic process"/>
    <property type="evidence" value="ECO:0007669"/>
    <property type="project" value="UniProtKB-KW"/>
</dbReference>
<dbReference type="SUPFAM" id="SSF53474">
    <property type="entry name" value="alpha/beta-Hydrolases"/>
    <property type="match status" value="1"/>
</dbReference>
<dbReference type="AlphaFoldDB" id="A0A5C8Z8L7"/>
<dbReference type="PANTHER" id="PTHR10272">
    <property type="entry name" value="PLATELET-ACTIVATING FACTOR ACETYLHYDROLASE"/>
    <property type="match status" value="1"/>
</dbReference>
<evidence type="ECO:0000259" key="4">
    <source>
        <dbReference type="Pfam" id="PF12697"/>
    </source>
</evidence>
<gene>
    <name evidence="5" type="ORF">FME95_01040</name>
</gene>
<protein>
    <submittedName>
        <fullName evidence="5">Alpha/beta fold hydrolase</fullName>
    </submittedName>
</protein>
<name>A0A5C8Z8L7_9GAMM</name>
<dbReference type="GO" id="GO:0003847">
    <property type="term" value="F:1-alkyl-2-acetylglycerophosphocholine esterase activity"/>
    <property type="evidence" value="ECO:0007669"/>
    <property type="project" value="TreeGrafter"/>
</dbReference>